<dbReference type="AlphaFoldDB" id="G0EID1"/>
<proteinExistence type="predicted"/>
<organism evidence="1 2">
    <name type="scientific">Brachyspira intermedia (strain ATCC 51140 / PWS/A)</name>
    <name type="common">Serpulina intermedia</name>
    <dbReference type="NCBI Taxonomy" id="1045858"/>
    <lineage>
        <taxon>Bacteria</taxon>
        <taxon>Pseudomonadati</taxon>
        <taxon>Spirochaetota</taxon>
        <taxon>Spirochaetia</taxon>
        <taxon>Brachyspirales</taxon>
        <taxon>Brachyspiraceae</taxon>
        <taxon>Brachyspira</taxon>
    </lineage>
</organism>
<keyword evidence="2" id="KW-1185">Reference proteome</keyword>
<dbReference type="HOGENOM" id="CLU_3325320_0_0_12"/>
<evidence type="ECO:0000313" key="1">
    <source>
        <dbReference type="EMBL" id="AEM23486.1"/>
    </source>
</evidence>
<dbReference type="KEGG" id="bip:Bint_2892"/>
<dbReference type="Proteomes" id="UP000008522">
    <property type="component" value="Chromosome"/>
</dbReference>
<evidence type="ECO:0000313" key="2">
    <source>
        <dbReference type="Proteomes" id="UP000008522"/>
    </source>
</evidence>
<protein>
    <submittedName>
        <fullName evidence="1">Uncharacterized protein</fullName>
    </submittedName>
</protein>
<gene>
    <name evidence="1" type="ordered locus">Bint_2892</name>
</gene>
<name>G0EID1_BRAIP</name>
<reference evidence="1 2" key="1">
    <citation type="journal article" date="2011" name="BMC Genomics">
        <title>Complete genome sequence of Brachyspira intermedia reveals unique genomic features in Brachyspira species and phage-mediated horizontal gene transfer.</title>
        <authorList>
            <person name="Hafstrom T."/>
            <person name="Jansson D.S."/>
            <person name="Segerman B."/>
        </authorList>
    </citation>
    <scope>NUCLEOTIDE SEQUENCE [LARGE SCALE GENOMIC DNA]</scope>
    <source>
        <strain evidence="2">ATCC 51140 / PWS/A</strain>
    </source>
</reference>
<dbReference type="EMBL" id="CP002874">
    <property type="protein sequence ID" value="AEM23486.1"/>
    <property type="molecule type" value="Genomic_DNA"/>
</dbReference>
<dbReference type="PATRIC" id="fig|1045858.4.peg.2890"/>
<accession>G0EID1</accession>
<sequence length="38" mass="4772">MNFFKKIKNFFDFLRNLTVIYIIKNTYSTFIYGEKYHI</sequence>